<feature type="chain" id="PRO_5006587032" description="TonB-dependent receptor plug domain-containing protein" evidence="3">
    <location>
        <begin position="28"/>
        <end position="262"/>
    </location>
</feature>
<sequence length="262" mass="29122">MQPIENKYFLKKLLPLAIATAASIIIAQPQKAWSQEPTDSDEESSTVVYQAEFFDQYQPFSVNDMLARIPGINLARGGGDSRRGLGAGGNQVLINGRRVAGKGNEGNAQLSRIPATEVEYIEIIRGTSGDLDVRGGNQIINVVLQQAQSSQSYAYEVNTDHYHDGKYQPGAKLSVTGQNRKLNYFLSAELEPRWEYRDGFESAFDVNGVLSNTVTRDEGRDAWPVTLQANLGYEFSQKDTANINLQWNDNDYESYADRILVS</sequence>
<keyword evidence="2" id="KW-0812">Transmembrane</keyword>
<dbReference type="Proteomes" id="UP000051547">
    <property type="component" value="Unassembled WGS sequence"/>
</dbReference>
<dbReference type="PROSITE" id="PS52016">
    <property type="entry name" value="TONB_DEPENDENT_REC_3"/>
    <property type="match status" value="1"/>
</dbReference>
<dbReference type="GO" id="GO:0015344">
    <property type="term" value="F:siderophore uptake transmembrane transporter activity"/>
    <property type="evidence" value="ECO:0007669"/>
    <property type="project" value="TreeGrafter"/>
</dbReference>
<accession>A0A0R2TBG4</accession>
<dbReference type="InterPro" id="IPR012910">
    <property type="entry name" value="Plug_dom"/>
</dbReference>
<evidence type="ECO:0000256" key="3">
    <source>
        <dbReference type="SAM" id="SignalP"/>
    </source>
</evidence>
<dbReference type="GO" id="GO:0044718">
    <property type="term" value="P:siderophore transmembrane transport"/>
    <property type="evidence" value="ECO:0007669"/>
    <property type="project" value="TreeGrafter"/>
</dbReference>
<evidence type="ECO:0000256" key="2">
    <source>
        <dbReference type="PROSITE-ProRule" id="PRU01360"/>
    </source>
</evidence>
<name>A0A0R2TBG4_9GAMM</name>
<comment type="caution">
    <text evidence="5">The sequence shown here is derived from an EMBL/GenBank/DDBJ whole genome shotgun (WGS) entry which is preliminary data.</text>
</comment>
<dbReference type="EMBL" id="LIBE01000172">
    <property type="protein sequence ID" value="KRO84639.1"/>
    <property type="molecule type" value="Genomic_DNA"/>
</dbReference>
<dbReference type="SUPFAM" id="SSF56935">
    <property type="entry name" value="Porins"/>
    <property type="match status" value="1"/>
</dbReference>
<organism evidence="5 6">
    <name type="scientific">OM182 bacterium BACL3 MAG-120920-bin41</name>
    <dbReference type="NCBI Taxonomy" id="1655580"/>
    <lineage>
        <taxon>Bacteria</taxon>
        <taxon>Pseudomonadati</taxon>
        <taxon>Pseudomonadota</taxon>
        <taxon>Gammaproteobacteria</taxon>
        <taxon>OMG group</taxon>
        <taxon>OM182 clade</taxon>
    </lineage>
</organism>
<dbReference type="Pfam" id="PF07715">
    <property type="entry name" value="Plug"/>
    <property type="match status" value="1"/>
</dbReference>
<comment type="subcellular location">
    <subcellularLocation>
        <location evidence="2">Cell outer membrane</location>
        <topology evidence="2">Multi-pass membrane protein</topology>
    </subcellularLocation>
</comment>
<dbReference type="InterPro" id="IPR037066">
    <property type="entry name" value="Plug_dom_sf"/>
</dbReference>
<feature type="domain" description="TonB-dependent receptor plug" evidence="4">
    <location>
        <begin position="42"/>
        <end position="129"/>
    </location>
</feature>
<evidence type="ECO:0000313" key="5">
    <source>
        <dbReference type="EMBL" id="KRO84639.1"/>
    </source>
</evidence>
<dbReference type="PANTHER" id="PTHR30069">
    <property type="entry name" value="TONB-DEPENDENT OUTER MEMBRANE RECEPTOR"/>
    <property type="match status" value="1"/>
</dbReference>
<dbReference type="InterPro" id="IPR039426">
    <property type="entry name" value="TonB-dep_rcpt-like"/>
</dbReference>
<keyword evidence="2" id="KW-1134">Transmembrane beta strand</keyword>
<keyword evidence="2" id="KW-0472">Membrane</keyword>
<protein>
    <recommendedName>
        <fullName evidence="4">TonB-dependent receptor plug domain-containing protein</fullName>
    </recommendedName>
</protein>
<dbReference type="GO" id="GO:0009279">
    <property type="term" value="C:cell outer membrane"/>
    <property type="evidence" value="ECO:0007669"/>
    <property type="project" value="UniProtKB-SubCell"/>
</dbReference>
<dbReference type="Gene3D" id="2.170.130.10">
    <property type="entry name" value="TonB-dependent receptor, plug domain"/>
    <property type="match status" value="1"/>
</dbReference>
<dbReference type="PANTHER" id="PTHR30069:SF29">
    <property type="entry name" value="HEMOGLOBIN AND HEMOGLOBIN-HAPTOGLOBIN-BINDING PROTEIN 1-RELATED"/>
    <property type="match status" value="1"/>
</dbReference>
<feature type="signal peptide" evidence="3">
    <location>
        <begin position="1"/>
        <end position="27"/>
    </location>
</feature>
<evidence type="ECO:0000256" key="1">
    <source>
        <dbReference type="ARBA" id="ARBA00022729"/>
    </source>
</evidence>
<gene>
    <name evidence="5" type="ORF">ABR72_04960</name>
</gene>
<keyword evidence="2" id="KW-0998">Cell outer membrane</keyword>
<reference evidence="5 6" key="1">
    <citation type="submission" date="2015-10" db="EMBL/GenBank/DDBJ databases">
        <title>Metagenome-Assembled Genomes uncover a global brackish microbiome.</title>
        <authorList>
            <person name="Hugerth L.W."/>
            <person name="Larsson J."/>
            <person name="Alneberg J."/>
            <person name="Lindh M.V."/>
            <person name="Legrand C."/>
            <person name="Pinhassi J."/>
            <person name="Andersson A.F."/>
        </authorList>
    </citation>
    <scope>NUCLEOTIDE SEQUENCE [LARGE SCALE GENOMIC DNA]</scope>
    <source>
        <strain evidence="5">BACL4 MAG-120920-bin41</strain>
    </source>
</reference>
<comment type="similarity">
    <text evidence="2">Belongs to the TonB-dependent receptor family.</text>
</comment>
<keyword evidence="2" id="KW-0813">Transport</keyword>
<keyword evidence="1 3" id="KW-0732">Signal</keyword>
<evidence type="ECO:0000259" key="4">
    <source>
        <dbReference type="Pfam" id="PF07715"/>
    </source>
</evidence>
<evidence type="ECO:0000313" key="6">
    <source>
        <dbReference type="Proteomes" id="UP000051547"/>
    </source>
</evidence>
<dbReference type="AlphaFoldDB" id="A0A0R2TBG4"/>
<proteinExistence type="inferred from homology"/>